<sequence>MPSYEIASFKTGDTDAVEMNNFSKVDVPSTSLSDIDKPPITEPKISESGLTSNSNVVDTSTTVSKQKRRVQLTTLISFGDGNLTNSSQIPTNFTNDFDIHLENSTSHKFEERDIIEISDSSTS</sequence>
<evidence type="ECO:0000313" key="2">
    <source>
        <dbReference type="EMBL" id="TNN13725.1"/>
    </source>
</evidence>
<feature type="region of interest" description="Disordered" evidence="1">
    <location>
        <begin position="27"/>
        <end position="64"/>
    </location>
</feature>
<name>A0A4Z2DB76_SCHJA</name>
<proteinExistence type="predicted"/>
<organism evidence="2 3">
    <name type="scientific">Schistosoma japonicum</name>
    <name type="common">Blood fluke</name>
    <dbReference type="NCBI Taxonomy" id="6182"/>
    <lineage>
        <taxon>Eukaryota</taxon>
        <taxon>Metazoa</taxon>
        <taxon>Spiralia</taxon>
        <taxon>Lophotrochozoa</taxon>
        <taxon>Platyhelminthes</taxon>
        <taxon>Trematoda</taxon>
        <taxon>Digenea</taxon>
        <taxon>Strigeidida</taxon>
        <taxon>Schistosomatoidea</taxon>
        <taxon>Schistosomatidae</taxon>
        <taxon>Schistosoma</taxon>
    </lineage>
</organism>
<gene>
    <name evidence="2" type="ORF">EWB00_002664</name>
</gene>
<protein>
    <submittedName>
        <fullName evidence="2">Uncharacterized protein</fullName>
    </submittedName>
</protein>
<comment type="caution">
    <text evidence="2">The sequence shown here is derived from an EMBL/GenBank/DDBJ whole genome shotgun (WGS) entry which is preliminary data.</text>
</comment>
<dbReference type="Proteomes" id="UP000311919">
    <property type="component" value="Unassembled WGS sequence"/>
</dbReference>
<reference evidence="2 3" key="1">
    <citation type="submission" date="2019-03" db="EMBL/GenBank/DDBJ databases">
        <title>An improved genome assembly of the fluke Schistosoma japonicum.</title>
        <authorList>
            <person name="Hu W."/>
            <person name="Luo F."/>
            <person name="Yin M."/>
            <person name="Mo X."/>
            <person name="Sun C."/>
            <person name="Wu Q."/>
            <person name="Zhu B."/>
            <person name="Xiang M."/>
            <person name="Wang J."/>
            <person name="Wang Y."/>
            <person name="Zhang T."/>
            <person name="Xu B."/>
            <person name="Zheng H."/>
            <person name="Feng Z."/>
        </authorList>
    </citation>
    <scope>NUCLEOTIDE SEQUENCE [LARGE SCALE GENOMIC DNA]</scope>
    <source>
        <strain evidence="2">HuSjv2</strain>
        <tissue evidence="2">Worms</tissue>
    </source>
</reference>
<feature type="compositionally biased region" description="Low complexity" evidence="1">
    <location>
        <begin position="51"/>
        <end position="64"/>
    </location>
</feature>
<dbReference type="AlphaFoldDB" id="A0A4Z2DB76"/>
<keyword evidence="3" id="KW-1185">Reference proteome</keyword>
<evidence type="ECO:0000313" key="3">
    <source>
        <dbReference type="Proteomes" id="UP000311919"/>
    </source>
</evidence>
<dbReference type="EMBL" id="SKCS01000185">
    <property type="protein sequence ID" value="TNN13725.1"/>
    <property type="molecule type" value="Genomic_DNA"/>
</dbReference>
<accession>A0A4Z2DB76</accession>
<evidence type="ECO:0000256" key="1">
    <source>
        <dbReference type="SAM" id="MobiDB-lite"/>
    </source>
</evidence>